<reference evidence="2 3" key="1">
    <citation type="journal article" date="2018" name="IMA Fungus">
        <title>IMA Genome-F 9: Draft genome sequence of Annulohypoxylon stygium, Aspergillus mulundensis, Berkeleyomyces basicola (syn. Thielaviopsis basicola), Ceratocystis smalleyi, two Cercospora beticola strains, Coleophoma cylindrospora, Fusarium fracticaudum, Phialophora cf. hyalina, and Morchella septimelata.</title>
        <authorList>
            <person name="Wingfield B.D."/>
            <person name="Bills G.F."/>
            <person name="Dong Y."/>
            <person name="Huang W."/>
            <person name="Nel W.J."/>
            <person name="Swalarsk-Parry B.S."/>
            <person name="Vaghefi N."/>
            <person name="Wilken P.M."/>
            <person name="An Z."/>
            <person name="de Beer Z.W."/>
            <person name="De Vos L."/>
            <person name="Chen L."/>
            <person name="Duong T.A."/>
            <person name="Gao Y."/>
            <person name="Hammerbacher A."/>
            <person name="Kikkert J.R."/>
            <person name="Li Y."/>
            <person name="Li H."/>
            <person name="Li K."/>
            <person name="Li Q."/>
            <person name="Liu X."/>
            <person name="Ma X."/>
            <person name="Naidoo K."/>
            <person name="Pethybridge S.J."/>
            <person name="Sun J."/>
            <person name="Steenkamp E.T."/>
            <person name="van der Nest M.A."/>
            <person name="van Wyk S."/>
            <person name="Wingfield M.J."/>
            <person name="Xiong C."/>
            <person name="Yue Q."/>
            <person name="Zhang X."/>
        </authorList>
    </citation>
    <scope>NUCLEOTIDE SEQUENCE [LARGE SCALE GENOMIC DNA]</scope>
    <source>
        <strain evidence="2 3">DSM 5745</strain>
    </source>
</reference>
<dbReference type="PANTHER" id="PTHR44167:SF24">
    <property type="entry name" value="SERINE_THREONINE-PROTEIN KINASE CHK2"/>
    <property type="match status" value="1"/>
</dbReference>
<proteinExistence type="predicted"/>
<dbReference type="GO" id="GO:0005524">
    <property type="term" value="F:ATP binding"/>
    <property type="evidence" value="ECO:0007669"/>
    <property type="project" value="InterPro"/>
</dbReference>
<sequence>MSTVSHNRQEPFPLGTLLNSESGKTYKVEEILADRRKPLLCVYRASYASLSPGPLCQLTPLPSVSTEGKEFIVKDIVKGEFEYQLSIHKTLGNSPRIRTVIDTIKESDMFIYPFRSTDLLRCAQQPLSAETRRNILRTALQGLAEMHDHDIVHNDIKPNNIVLDHEGLTVSNIQISDLDDTVIVPPGKWLRGPLCGNAMWRSPESWCRSAQNQASDIFSFAIVTIYVMINEMVFRVDDEMLAAPDAWRHILVRHLSYFGGETAEGLEGLLNHIGVDNPFFNRFLELANELGPHNPRHPVERWTYLDPELRDLLKNMTNLDPSSRITARGALEHPWFKGADLLV</sequence>
<dbReference type="PANTHER" id="PTHR44167">
    <property type="entry name" value="OVARIAN-SPECIFIC SERINE/THREONINE-PROTEIN KINASE LOK-RELATED"/>
    <property type="match status" value="1"/>
</dbReference>
<feature type="domain" description="Protein kinase" evidence="1">
    <location>
        <begin position="1"/>
        <end position="336"/>
    </location>
</feature>
<dbReference type="Gene3D" id="1.10.510.10">
    <property type="entry name" value="Transferase(Phosphotransferase) domain 1"/>
    <property type="match status" value="1"/>
</dbReference>
<evidence type="ECO:0000313" key="2">
    <source>
        <dbReference type="EMBL" id="RDW57895.1"/>
    </source>
</evidence>
<dbReference type="GO" id="GO:0004674">
    <property type="term" value="F:protein serine/threonine kinase activity"/>
    <property type="evidence" value="ECO:0007669"/>
    <property type="project" value="TreeGrafter"/>
</dbReference>
<evidence type="ECO:0000259" key="1">
    <source>
        <dbReference type="PROSITE" id="PS50011"/>
    </source>
</evidence>
<dbReference type="InterPro" id="IPR008271">
    <property type="entry name" value="Ser/Thr_kinase_AS"/>
</dbReference>
<dbReference type="PROSITE" id="PS00108">
    <property type="entry name" value="PROTEIN_KINASE_ST"/>
    <property type="match status" value="1"/>
</dbReference>
<dbReference type="PROSITE" id="PS50011">
    <property type="entry name" value="PROTEIN_KINASE_DOM"/>
    <property type="match status" value="1"/>
</dbReference>
<dbReference type="RefSeq" id="XP_026598064.1">
    <property type="nucleotide sequence ID" value="XM_026753429.1"/>
</dbReference>
<dbReference type="AlphaFoldDB" id="A0A3D8Q7T5"/>
<dbReference type="SMART" id="SM00220">
    <property type="entry name" value="S_TKc"/>
    <property type="match status" value="1"/>
</dbReference>
<dbReference type="GO" id="GO:0005634">
    <property type="term" value="C:nucleus"/>
    <property type="evidence" value="ECO:0007669"/>
    <property type="project" value="TreeGrafter"/>
</dbReference>
<name>A0A3D8Q7T5_9EURO</name>
<protein>
    <recommendedName>
        <fullName evidence="1">Protein kinase domain-containing protein</fullName>
    </recommendedName>
</protein>
<keyword evidence="3" id="KW-1185">Reference proteome</keyword>
<dbReference type="GeneID" id="38121783"/>
<gene>
    <name evidence="2" type="ORF">DSM5745_11413</name>
</gene>
<dbReference type="GO" id="GO:0044773">
    <property type="term" value="P:mitotic DNA damage checkpoint signaling"/>
    <property type="evidence" value="ECO:0007669"/>
    <property type="project" value="TreeGrafter"/>
</dbReference>
<dbReference type="Pfam" id="PF00069">
    <property type="entry name" value="Pkinase"/>
    <property type="match status" value="1"/>
</dbReference>
<accession>A0A3D8Q7T5</accession>
<organism evidence="2 3">
    <name type="scientific">Aspergillus mulundensis</name>
    <dbReference type="NCBI Taxonomy" id="1810919"/>
    <lineage>
        <taxon>Eukaryota</taxon>
        <taxon>Fungi</taxon>
        <taxon>Dikarya</taxon>
        <taxon>Ascomycota</taxon>
        <taxon>Pezizomycotina</taxon>
        <taxon>Eurotiomycetes</taxon>
        <taxon>Eurotiomycetidae</taxon>
        <taxon>Eurotiales</taxon>
        <taxon>Aspergillaceae</taxon>
        <taxon>Aspergillus</taxon>
        <taxon>Aspergillus subgen. Nidulantes</taxon>
    </lineage>
</organism>
<comment type="caution">
    <text evidence="2">The sequence shown here is derived from an EMBL/GenBank/DDBJ whole genome shotgun (WGS) entry which is preliminary data.</text>
</comment>
<dbReference type="SUPFAM" id="SSF56112">
    <property type="entry name" value="Protein kinase-like (PK-like)"/>
    <property type="match status" value="1"/>
</dbReference>
<dbReference type="InterPro" id="IPR000719">
    <property type="entry name" value="Prot_kinase_dom"/>
</dbReference>
<dbReference type="OrthoDB" id="4062651at2759"/>
<evidence type="ECO:0000313" key="3">
    <source>
        <dbReference type="Proteomes" id="UP000256690"/>
    </source>
</evidence>
<dbReference type="EMBL" id="PVWQ01000026">
    <property type="protein sequence ID" value="RDW57895.1"/>
    <property type="molecule type" value="Genomic_DNA"/>
</dbReference>
<dbReference type="Proteomes" id="UP000256690">
    <property type="component" value="Unassembled WGS sequence"/>
</dbReference>
<dbReference type="InterPro" id="IPR011009">
    <property type="entry name" value="Kinase-like_dom_sf"/>
</dbReference>